<dbReference type="Proteomes" id="UP000298653">
    <property type="component" value="Chromosome"/>
</dbReference>
<accession>A0A4P8IDN5</accession>
<dbReference type="SMART" id="SM00635">
    <property type="entry name" value="BID_2"/>
    <property type="match status" value="1"/>
</dbReference>
<dbReference type="Gene3D" id="2.60.40.1080">
    <property type="match status" value="1"/>
</dbReference>
<dbReference type="KEGG" id="arf:AR1Y2_0419"/>
<protein>
    <submittedName>
        <fullName evidence="2">Protein containing cell adhesion domain</fullName>
    </submittedName>
</protein>
<keyword evidence="3" id="KW-1185">Reference proteome</keyword>
<evidence type="ECO:0000313" key="2">
    <source>
        <dbReference type="EMBL" id="QCP33873.1"/>
    </source>
</evidence>
<proteinExistence type="predicted"/>
<gene>
    <name evidence="2" type="ORF">AR1Y2_0419</name>
</gene>
<reference evidence="2 3" key="1">
    <citation type="submission" date="2019-05" db="EMBL/GenBank/DDBJ databases">
        <title>Complete genome sequencing of Anaerostipes rhamnosivorans.</title>
        <authorList>
            <person name="Bui T.P.N."/>
            <person name="de Vos W.M."/>
        </authorList>
    </citation>
    <scope>NUCLEOTIDE SEQUENCE [LARGE SCALE GENOMIC DNA]</scope>
    <source>
        <strain evidence="2 3">1y2</strain>
    </source>
</reference>
<organism evidence="2 3">
    <name type="scientific">Anaerostipes rhamnosivorans</name>
    <dbReference type="NCBI Taxonomy" id="1229621"/>
    <lineage>
        <taxon>Bacteria</taxon>
        <taxon>Bacillati</taxon>
        <taxon>Bacillota</taxon>
        <taxon>Clostridia</taxon>
        <taxon>Lachnospirales</taxon>
        <taxon>Lachnospiraceae</taxon>
        <taxon>Anaerostipes</taxon>
    </lineage>
</organism>
<dbReference type="InterPro" id="IPR003343">
    <property type="entry name" value="Big_2"/>
</dbReference>
<evidence type="ECO:0000259" key="1">
    <source>
        <dbReference type="SMART" id="SM00635"/>
    </source>
</evidence>
<dbReference type="InterPro" id="IPR008964">
    <property type="entry name" value="Invasin/intimin_cell_adhesion"/>
</dbReference>
<dbReference type="AlphaFoldDB" id="A0A4P8IDN5"/>
<dbReference type="SUPFAM" id="SSF49373">
    <property type="entry name" value="Invasin/intimin cell-adhesion fragments"/>
    <property type="match status" value="1"/>
</dbReference>
<dbReference type="EMBL" id="CP040058">
    <property type="protein sequence ID" value="QCP33873.1"/>
    <property type="molecule type" value="Genomic_DNA"/>
</dbReference>
<evidence type="ECO:0000313" key="3">
    <source>
        <dbReference type="Proteomes" id="UP000298653"/>
    </source>
</evidence>
<feature type="domain" description="BIG2" evidence="1">
    <location>
        <begin position="2"/>
        <end position="72"/>
    </location>
</feature>
<sequence>MNKTTLSLEVAAKETLVATVQPADAADKSVAWSSSDETKAAVSDTGEVTGIAAGSADITVKTTDGNKTALCTVTVTEPAGE</sequence>
<dbReference type="Pfam" id="PF02368">
    <property type="entry name" value="Big_2"/>
    <property type="match status" value="1"/>
</dbReference>
<name>A0A4P8IDN5_9FIRM</name>